<gene>
    <name evidence="2" type="ORF">M0812_20045</name>
</gene>
<organism evidence="2 3">
    <name type="scientific">Anaeramoeba flamelloides</name>
    <dbReference type="NCBI Taxonomy" id="1746091"/>
    <lineage>
        <taxon>Eukaryota</taxon>
        <taxon>Metamonada</taxon>
        <taxon>Anaeramoebidae</taxon>
        <taxon>Anaeramoeba</taxon>
    </lineage>
</organism>
<keyword evidence="1" id="KW-0472">Membrane</keyword>
<sequence length="297" mass="34728">MIDWHRIKTFFFSYGEEGNSRLESTLWDYVNSYFGKVLNFIILWIFDPSYQFVESLNLPFPTLVVLFVCWSIIVLLLTFIFEKTVGRWLRKKKKKKKKKKIAKSPTVIIVGADNKQSLSLYELLISGEKSKVKRNLHQEREREIPLSLASIQEITELKKEMVEKTFHAVYLPFQKKSSIAQFADVVDYVIIVTNKTAQMASRRNSKKIVARKRSKKNSRMEKKSFDLMKTVFENKKLRVRQPKLLVVSIDNENKATSKMVQQVIKRKLPNSPPFDVTISSLQRGSIKQVLYYLLGIH</sequence>
<comment type="caution">
    <text evidence="2">The sequence shown here is derived from an EMBL/GenBank/DDBJ whole genome shotgun (WGS) entry which is preliminary data.</text>
</comment>
<feature type="transmembrane region" description="Helical" evidence="1">
    <location>
        <begin position="26"/>
        <end position="46"/>
    </location>
</feature>
<reference evidence="2" key="1">
    <citation type="submission" date="2022-08" db="EMBL/GenBank/DDBJ databases">
        <title>Novel sulphate-reducing endosymbionts in the free-living metamonad Anaeramoeba.</title>
        <authorList>
            <person name="Jerlstrom-Hultqvist J."/>
            <person name="Cepicka I."/>
            <person name="Gallot-Lavallee L."/>
            <person name="Salas-Leiva D."/>
            <person name="Curtis B.A."/>
            <person name="Zahonova K."/>
            <person name="Pipaliya S."/>
            <person name="Dacks J."/>
            <person name="Roger A.J."/>
        </authorList>
    </citation>
    <scope>NUCLEOTIDE SEQUENCE</scope>
    <source>
        <strain evidence="2">Busselton2</strain>
    </source>
</reference>
<dbReference type="EMBL" id="JANTQA010000045">
    <property type="protein sequence ID" value="KAJ3433988.1"/>
    <property type="molecule type" value="Genomic_DNA"/>
</dbReference>
<protein>
    <submittedName>
        <fullName evidence="2">Uncharacterized protein</fullName>
    </submittedName>
</protein>
<dbReference type="Proteomes" id="UP001146793">
    <property type="component" value="Unassembled WGS sequence"/>
</dbReference>
<name>A0AAV7YW05_9EUKA</name>
<evidence type="ECO:0000256" key="1">
    <source>
        <dbReference type="SAM" id="Phobius"/>
    </source>
</evidence>
<evidence type="ECO:0000313" key="2">
    <source>
        <dbReference type="EMBL" id="KAJ3433988.1"/>
    </source>
</evidence>
<proteinExistence type="predicted"/>
<keyword evidence="1" id="KW-0812">Transmembrane</keyword>
<evidence type="ECO:0000313" key="3">
    <source>
        <dbReference type="Proteomes" id="UP001146793"/>
    </source>
</evidence>
<accession>A0AAV7YW05</accession>
<keyword evidence="1" id="KW-1133">Transmembrane helix</keyword>
<dbReference type="AlphaFoldDB" id="A0AAV7YW05"/>
<feature type="transmembrane region" description="Helical" evidence="1">
    <location>
        <begin position="58"/>
        <end position="81"/>
    </location>
</feature>